<evidence type="ECO:0000256" key="3">
    <source>
        <dbReference type="ARBA" id="ARBA00022676"/>
    </source>
</evidence>
<dbReference type="CDD" id="cd06423">
    <property type="entry name" value="CESA_like"/>
    <property type="match status" value="1"/>
</dbReference>
<gene>
    <name evidence="12" type="ORF">Q2T42_19040</name>
</gene>
<organism evidence="12">
    <name type="scientific">Leptolyngbya boryana CZ1</name>
    <dbReference type="NCBI Taxonomy" id="3060204"/>
    <lineage>
        <taxon>Bacteria</taxon>
        <taxon>Bacillati</taxon>
        <taxon>Cyanobacteriota</taxon>
        <taxon>Cyanophyceae</taxon>
        <taxon>Leptolyngbyales</taxon>
        <taxon>Leptolyngbyaceae</taxon>
        <taxon>Leptolyngbya group</taxon>
        <taxon>Leptolyngbya</taxon>
    </lineage>
</organism>
<keyword evidence="10" id="KW-0812">Transmembrane</keyword>
<feature type="transmembrane region" description="Helical" evidence="10">
    <location>
        <begin position="272"/>
        <end position="296"/>
    </location>
</feature>
<name>A0AA96WQ56_LEPBY</name>
<feature type="domain" description="Glycosyltransferase 2-like" evidence="11">
    <location>
        <begin position="28"/>
        <end position="207"/>
    </location>
</feature>
<proteinExistence type="inferred from homology"/>
<dbReference type="SUPFAM" id="SSF53448">
    <property type="entry name" value="Nucleotide-diphospho-sugar transferases"/>
    <property type="match status" value="1"/>
</dbReference>
<evidence type="ECO:0000256" key="5">
    <source>
        <dbReference type="ARBA" id="ARBA00023136"/>
    </source>
</evidence>
<protein>
    <recommendedName>
        <fullName evidence="9">4,4'-diaponeurosporenoate glycosyltransferase</fullName>
    </recommendedName>
</protein>
<comment type="pathway">
    <text evidence="7">Carotenoid biosynthesis; staphyloxanthin biosynthesis; staphyloxanthin from farnesyl diphosphate: step 4/5.</text>
</comment>
<comment type="function">
    <text evidence="6">Catalyzes the glycosylation of 4,4'-diaponeurosporenoate, i.e. the esterification of glucose at the C1'' position with the carboxyl group of 4,4'-diaponeurosporenic acid, to form glycosyl-4,4'-diaponeurosporenoate. This is a step in the biosynthesis of staphyloxanthin, an orange pigment present in most staphylococci strains.</text>
</comment>
<evidence type="ECO:0000313" key="12">
    <source>
        <dbReference type="EMBL" id="WNZ43935.1"/>
    </source>
</evidence>
<dbReference type="Gene3D" id="3.90.550.10">
    <property type="entry name" value="Spore Coat Polysaccharide Biosynthesis Protein SpsA, Chain A"/>
    <property type="match status" value="1"/>
</dbReference>
<evidence type="ECO:0000259" key="11">
    <source>
        <dbReference type="Pfam" id="PF00535"/>
    </source>
</evidence>
<dbReference type="RefSeq" id="WP_316426115.1">
    <property type="nucleotide sequence ID" value="NZ_CP130144.1"/>
</dbReference>
<dbReference type="GO" id="GO:0016757">
    <property type="term" value="F:glycosyltransferase activity"/>
    <property type="evidence" value="ECO:0007669"/>
    <property type="project" value="UniProtKB-KW"/>
</dbReference>
<evidence type="ECO:0000256" key="8">
    <source>
        <dbReference type="ARBA" id="ARBA00038120"/>
    </source>
</evidence>
<feature type="transmembrane region" description="Helical" evidence="10">
    <location>
        <begin position="338"/>
        <end position="357"/>
    </location>
</feature>
<keyword evidence="2" id="KW-1003">Cell membrane</keyword>
<comment type="subcellular location">
    <subcellularLocation>
        <location evidence="1">Cell membrane</location>
    </subcellularLocation>
</comment>
<comment type="similarity">
    <text evidence="8">Belongs to the glycosyltransferase 2 family. CrtQ subfamily.</text>
</comment>
<evidence type="ECO:0000256" key="7">
    <source>
        <dbReference type="ARBA" id="ARBA00037904"/>
    </source>
</evidence>
<keyword evidence="5 10" id="KW-0472">Membrane</keyword>
<dbReference type="InterPro" id="IPR029044">
    <property type="entry name" value="Nucleotide-diphossugar_trans"/>
</dbReference>
<evidence type="ECO:0000256" key="10">
    <source>
        <dbReference type="SAM" id="Phobius"/>
    </source>
</evidence>
<feature type="transmembrane region" description="Helical" evidence="10">
    <location>
        <begin position="303"/>
        <end position="323"/>
    </location>
</feature>
<keyword evidence="10" id="KW-1133">Transmembrane helix</keyword>
<dbReference type="EMBL" id="CP130144">
    <property type="protein sequence ID" value="WNZ43935.1"/>
    <property type="molecule type" value="Genomic_DNA"/>
</dbReference>
<dbReference type="AlphaFoldDB" id="A0AA96WQ56"/>
<evidence type="ECO:0000256" key="9">
    <source>
        <dbReference type="ARBA" id="ARBA00040345"/>
    </source>
</evidence>
<dbReference type="Pfam" id="PF00535">
    <property type="entry name" value="Glycos_transf_2"/>
    <property type="match status" value="1"/>
</dbReference>
<evidence type="ECO:0000256" key="4">
    <source>
        <dbReference type="ARBA" id="ARBA00022679"/>
    </source>
</evidence>
<evidence type="ECO:0000256" key="2">
    <source>
        <dbReference type="ARBA" id="ARBA00022475"/>
    </source>
</evidence>
<evidence type="ECO:0000256" key="1">
    <source>
        <dbReference type="ARBA" id="ARBA00004236"/>
    </source>
</evidence>
<sequence>MVKAARQLPRITVPQVEIFSKTEFSKISVIIPAFNEEANIEDCIKSVVFSTQLSAAQLEIWIIDDQSTDRTPEILHSLQTQLADPRLNILTGRPRPTEQFWTGKNWACQQGAEVASGDFLLFIDADVRLKPHAILAAVQTAIAQSLDFLTCIPTVVCGSLVEWLVQPLMFINLMISFNFGGVKDPTTKTTYALGPFLLFRRSAYDAIGMHKAVAECAAEDVALARRIKHKGFKLRHYLGDNLASLRMYRNWSALWEGWTKILYVGSQRSVPLMLLLVIVMLLVYTIPWIGFAIAIAQASQRPLLASWIGVGIAGLAILVQYQIRQQGSSALGTSTKYWWLQGIGGLLISVFAIASIIKAETGWGWTWRGRKLQLIKK</sequence>
<evidence type="ECO:0000256" key="6">
    <source>
        <dbReference type="ARBA" id="ARBA00037281"/>
    </source>
</evidence>
<accession>A0AA96WQ56</accession>
<reference evidence="12" key="2">
    <citation type="submission" date="2023-07" db="EMBL/GenBank/DDBJ databases">
        <authorList>
            <person name="Bai X.-H."/>
            <person name="Wang H.-H."/>
            <person name="Wang J."/>
            <person name="Ma M.-Y."/>
            <person name="Hu H.-H."/>
            <person name="Song Z.-L."/>
            <person name="Ma H.-G."/>
            <person name="Fan Y."/>
            <person name="Du C.-Y."/>
            <person name="Xu J.-C."/>
        </authorList>
    </citation>
    <scope>NUCLEOTIDE SEQUENCE</scope>
    <source>
        <strain evidence="12">CZ1</strain>
    </source>
</reference>
<dbReference type="GO" id="GO:0005886">
    <property type="term" value="C:plasma membrane"/>
    <property type="evidence" value="ECO:0007669"/>
    <property type="project" value="UniProtKB-SubCell"/>
</dbReference>
<keyword evidence="4 12" id="KW-0808">Transferase</keyword>
<dbReference type="PANTHER" id="PTHR43646:SF2">
    <property type="entry name" value="GLYCOSYLTRANSFERASE 2-LIKE DOMAIN-CONTAINING PROTEIN"/>
    <property type="match status" value="1"/>
</dbReference>
<keyword evidence="3 12" id="KW-0328">Glycosyltransferase</keyword>
<reference evidence="12" key="1">
    <citation type="journal article" date="2023" name="Plants (Basel)">
        <title>Genomic Analysis of Leptolyngbya boryana CZ1 Reveals Efficient Carbon Fixation Modules.</title>
        <authorList>
            <person name="Bai X."/>
            <person name="Wang H."/>
            <person name="Cheng W."/>
            <person name="Wang J."/>
            <person name="Ma M."/>
            <person name="Hu H."/>
            <person name="Song Z."/>
            <person name="Ma H."/>
            <person name="Fan Y."/>
            <person name="Du C."/>
            <person name="Xu J."/>
        </authorList>
    </citation>
    <scope>NUCLEOTIDE SEQUENCE</scope>
    <source>
        <strain evidence="12">CZ1</strain>
    </source>
</reference>
<dbReference type="PANTHER" id="PTHR43646">
    <property type="entry name" value="GLYCOSYLTRANSFERASE"/>
    <property type="match status" value="1"/>
</dbReference>
<dbReference type="InterPro" id="IPR001173">
    <property type="entry name" value="Glyco_trans_2-like"/>
</dbReference>